<organism evidence="1 2">
    <name type="scientific">Melastoma candidum</name>
    <dbReference type="NCBI Taxonomy" id="119954"/>
    <lineage>
        <taxon>Eukaryota</taxon>
        <taxon>Viridiplantae</taxon>
        <taxon>Streptophyta</taxon>
        <taxon>Embryophyta</taxon>
        <taxon>Tracheophyta</taxon>
        <taxon>Spermatophyta</taxon>
        <taxon>Magnoliopsida</taxon>
        <taxon>eudicotyledons</taxon>
        <taxon>Gunneridae</taxon>
        <taxon>Pentapetalae</taxon>
        <taxon>rosids</taxon>
        <taxon>malvids</taxon>
        <taxon>Myrtales</taxon>
        <taxon>Melastomataceae</taxon>
        <taxon>Melastomatoideae</taxon>
        <taxon>Melastomateae</taxon>
        <taxon>Melastoma</taxon>
    </lineage>
</organism>
<evidence type="ECO:0000313" key="1">
    <source>
        <dbReference type="EMBL" id="KAI4389876.1"/>
    </source>
</evidence>
<accession>A0ACB9SH72</accession>
<gene>
    <name evidence="1" type="ORF">MLD38_002050</name>
</gene>
<dbReference type="Proteomes" id="UP001057402">
    <property type="component" value="Chromosome 1"/>
</dbReference>
<comment type="caution">
    <text evidence="1">The sequence shown here is derived from an EMBL/GenBank/DDBJ whole genome shotgun (WGS) entry which is preliminary data.</text>
</comment>
<keyword evidence="2" id="KW-1185">Reference proteome</keyword>
<evidence type="ECO:0000313" key="2">
    <source>
        <dbReference type="Proteomes" id="UP001057402"/>
    </source>
</evidence>
<reference evidence="2" key="1">
    <citation type="journal article" date="2023" name="Front. Plant Sci.">
        <title>Chromosomal-level genome assembly of Melastoma candidum provides insights into trichome evolution.</title>
        <authorList>
            <person name="Zhong Y."/>
            <person name="Wu W."/>
            <person name="Sun C."/>
            <person name="Zou P."/>
            <person name="Liu Y."/>
            <person name="Dai S."/>
            <person name="Zhou R."/>
        </authorList>
    </citation>
    <scope>NUCLEOTIDE SEQUENCE [LARGE SCALE GENOMIC DNA]</scope>
</reference>
<name>A0ACB9SH72_9MYRT</name>
<sequence length="639" mass="70823">MFFPVPVRFLLLLALSLPSSLGGTLSADRAKSNNRHLILPLSSSPSGDYLIDDDRRRRRRLLGSTSSARMRLYDDLLADGYYTTRIGVGTPPQEFSLIVDTGSTVTYVPCRNCEKCGEHQDPRFRPDLSNTYQPVRCNAGCHCDAQGKQCTYQRRYAEMSSSSGVLGTDIISFGNSSELSPQHAMFGCETAESGDLYSQRADGIMGLGRGQLSIVDQLVQKDAIDDSFSLCYGGMGVGGGTMILGWIPPPSGMVFSHSDPRRSPYYNIELKEIHVAGEPLRLRANTFDETHGTVLDSGTTYAYLPTGAFDAFKNSIIRNVGSLKRISGPDPKFPDICFSGAGWVLSRLHETFPAVDMVFSNGQKFSLSPENYLFRHTKVPGAYCLGIFQNENDGTTLLGGIIVRNTLVTYDRENKRIGFWKTNCSELGKTKNDDSSFLPPPNPSHAPQIPPRPNTSTVAPTQPPSTPPADIFPGVIQVGVITFDMLFSVDTSYGSKPNTTELAELIARELGINVTQVHLLNVRSTENKTDIQWAIFPAKPDNFFNNSTAVNIISSLRDHHLQFPKEFGDYQLVEWKVESPKDRTWWWQHILVVGAMAASAFLLGLSIFGVWYVWRKKRETYLAYKPVEAGLPEQELQPL</sequence>
<proteinExistence type="predicted"/>
<dbReference type="EMBL" id="CM042880">
    <property type="protein sequence ID" value="KAI4389876.1"/>
    <property type="molecule type" value="Genomic_DNA"/>
</dbReference>
<protein>
    <submittedName>
        <fullName evidence="1">Uncharacterized protein</fullName>
    </submittedName>
</protein>